<dbReference type="PANTHER" id="PTHR45929:SF3">
    <property type="entry name" value="JAK PATHWAY SIGNAL TRANSDUCTION ADAPTOR MOLECULE"/>
    <property type="match status" value="1"/>
</dbReference>
<dbReference type="PRINTS" id="PR00452">
    <property type="entry name" value="SH3DOMAIN"/>
</dbReference>
<evidence type="ECO:0000256" key="10">
    <source>
        <dbReference type="ARBA" id="ARBA00022927"/>
    </source>
</evidence>
<evidence type="ECO:0000256" key="12">
    <source>
        <dbReference type="PROSITE-ProRule" id="PRU00192"/>
    </source>
</evidence>
<feature type="domain" description="VHS" evidence="15">
    <location>
        <begin position="17"/>
        <end position="146"/>
    </location>
</feature>
<evidence type="ECO:0000256" key="2">
    <source>
        <dbReference type="ARBA" id="ARBA00004125"/>
    </source>
</evidence>
<evidence type="ECO:0000256" key="3">
    <source>
        <dbReference type="ARBA" id="ARBA00009666"/>
    </source>
</evidence>
<evidence type="ECO:0000259" key="14">
    <source>
        <dbReference type="PROSITE" id="PS50002"/>
    </source>
</evidence>
<dbReference type="FunFam" id="2.30.30.40:FF:000072">
    <property type="entry name" value="Unconventional Myosin IB"/>
    <property type="match status" value="1"/>
</dbReference>
<dbReference type="GO" id="GO:0043328">
    <property type="term" value="P:protein transport to vacuole involved in ubiquitin-dependent protein catabolic process via the multivesicular body sorting pathway"/>
    <property type="evidence" value="ECO:0007669"/>
    <property type="project" value="TreeGrafter"/>
</dbReference>
<feature type="region of interest" description="Disordered" evidence="13">
    <location>
        <begin position="177"/>
        <end position="222"/>
    </location>
</feature>
<dbReference type="Pfam" id="PF00790">
    <property type="entry name" value="VHS"/>
    <property type="match status" value="1"/>
</dbReference>
<dbReference type="AlphaFoldDB" id="A0AA39ZCZ6"/>
<dbReference type="CDD" id="cd11805">
    <property type="entry name" value="SH3_GRB2_like_C"/>
    <property type="match status" value="1"/>
</dbReference>
<dbReference type="InterPro" id="IPR036028">
    <property type="entry name" value="SH3-like_dom_sf"/>
</dbReference>
<evidence type="ECO:0000313" key="17">
    <source>
        <dbReference type="Proteomes" id="UP001174997"/>
    </source>
</evidence>
<feature type="compositionally biased region" description="Polar residues" evidence="13">
    <location>
        <begin position="505"/>
        <end position="536"/>
    </location>
</feature>
<feature type="compositionally biased region" description="Low complexity" evidence="13">
    <location>
        <begin position="400"/>
        <end position="436"/>
    </location>
</feature>
<evidence type="ECO:0000256" key="6">
    <source>
        <dbReference type="ARBA" id="ARBA00018978"/>
    </source>
</evidence>
<feature type="compositionally biased region" description="Pro residues" evidence="13">
    <location>
        <begin position="469"/>
        <end position="483"/>
    </location>
</feature>
<feature type="compositionally biased region" description="Low complexity" evidence="13">
    <location>
        <begin position="616"/>
        <end position="629"/>
    </location>
</feature>
<feature type="compositionally biased region" description="Low complexity" evidence="13">
    <location>
        <begin position="588"/>
        <end position="597"/>
    </location>
</feature>
<dbReference type="PROSITE" id="PS50330">
    <property type="entry name" value="UIM"/>
    <property type="match status" value="1"/>
</dbReference>
<dbReference type="InterPro" id="IPR050670">
    <property type="entry name" value="STAM"/>
</dbReference>
<feature type="compositionally biased region" description="Low complexity" evidence="13">
    <location>
        <begin position="190"/>
        <end position="219"/>
    </location>
</feature>
<feature type="compositionally biased region" description="Polar residues" evidence="13">
    <location>
        <begin position="545"/>
        <end position="561"/>
    </location>
</feature>
<evidence type="ECO:0000256" key="7">
    <source>
        <dbReference type="ARBA" id="ARBA00022443"/>
    </source>
</evidence>
<feature type="region of interest" description="Disordered" evidence="13">
    <location>
        <begin position="397"/>
        <end position="691"/>
    </location>
</feature>
<feature type="compositionally biased region" description="Low complexity" evidence="13">
    <location>
        <begin position="484"/>
        <end position="501"/>
    </location>
</feature>
<dbReference type="Gene3D" id="1.25.40.90">
    <property type="match status" value="1"/>
</dbReference>
<evidence type="ECO:0000256" key="5">
    <source>
        <dbReference type="ARBA" id="ARBA00017923"/>
    </source>
</evidence>
<dbReference type="SUPFAM" id="SSF50044">
    <property type="entry name" value="SH3-domain"/>
    <property type="match status" value="1"/>
</dbReference>
<dbReference type="CDD" id="cd16978">
    <property type="entry name" value="VHS_HSE1"/>
    <property type="match status" value="1"/>
</dbReference>
<evidence type="ECO:0000256" key="1">
    <source>
        <dbReference type="ARBA" id="ARBA00002654"/>
    </source>
</evidence>
<keyword evidence="10" id="KW-0653">Protein transport</keyword>
<dbReference type="InterPro" id="IPR004152">
    <property type="entry name" value="GAT_dom"/>
</dbReference>
<dbReference type="SMART" id="SM00288">
    <property type="entry name" value="VHS"/>
    <property type="match status" value="1"/>
</dbReference>
<dbReference type="Gene3D" id="2.30.30.40">
    <property type="entry name" value="SH3 Domains"/>
    <property type="match status" value="1"/>
</dbReference>
<dbReference type="InterPro" id="IPR008942">
    <property type="entry name" value="ENTH_VHS"/>
</dbReference>
<evidence type="ECO:0000256" key="8">
    <source>
        <dbReference type="ARBA" id="ARBA00022448"/>
    </source>
</evidence>
<evidence type="ECO:0000256" key="11">
    <source>
        <dbReference type="ARBA" id="ARBA00023136"/>
    </source>
</evidence>
<protein>
    <recommendedName>
        <fullName evidence="5">Class E vacuolar protein-sorting machinery protein HSE1</fullName>
    </recommendedName>
    <alternativeName>
        <fullName evidence="6">Class E vacuolar protein-sorting machinery protein hse1</fullName>
    </alternativeName>
</protein>
<feature type="compositionally biased region" description="Polar residues" evidence="13">
    <location>
        <begin position="571"/>
        <end position="583"/>
    </location>
</feature>
<keyword evidence="11" id="KW-0472">Membrane</keyword>
<dbReference type="GO" id="GO:0010008">
    <property type="term" value="C:endosome membrane"/>
    <property type="evidence" value="ECO:0007669"/>
    <property type="project" value="UniProtKB-SubCell"/>
</dbReference>
<comment type="subunit">
    <text evidence="4">Component of the ESCRT-0 complex composed of HSE1 and VPS27.</text>
</comment>
<evidence type="ECO:0000256" key="4">
    <source>
        <dbReference type="ARBA" id="ARBA00011446"/>
    </source>
</evidence>
<dbReference type="GO" id="GO:0033565">
    <property type="term" value="C:ESCRT-0 complex"/>
    <property type="evidence" value="ECO:0007669"/>
    <property type="project" value="TreeGrafter"/>
</dbReference>
<dbReference type="PROSITE" id="PS50002">
    <property type="entry name" value="SH3"/>
    <property type="match status" value="1"/>
</dbReference>
<evidence type="ECO:0000256" key="9">
    <source>
        <dbReference type="ARBA" id="ARBA00022753"/>
    </source>
</evidence>
<keyword evidence="8" id="KW-0813">Transport</keyword>
<dbReference type="PRINTS" id="PR00499">
    <property type="entry name" value="P67PHOX"/>
</dbReference>
<dbReference type="PROSITE" id="PS50179">
    <property type="entry name" value="VHS"/>
    <property type="match status" value="1"/>
</dbReference>
<dbReference type="PANTHER" id="PTHR45929">
    <property type="entry name" value="JAK PATHWAY SIGNAL TRANSDUCTION ADAPTOR MOLECULE"/>
    <property type="match status" value="1"/>
</dbReference>
<dbReference type="InterPro" id="IPR002014">
    <property type="entry name" value="VHS_dom"/>
</dbReference>
<keyword evidence="17" id="KW-1185">Reference proteome</keyword>
<dbReference type="InterPro" id="IPR003903">
    <property type="entry name" value="UIM_dom"/>
</dbReference>
<comment type="subcellular location">
    <subcellularLocation>
        <location evidence="2">Endosome membrane</location>
        <topology evidence="2">Peripheral membrane protein</topology>
        <orientation evidence="2">Cytoplasmic side</orientation>
    </subcellularLocation>
</comment>
<dbReference type="GO" id="GO:0043130">
    <property type="term" value="F:ubiquitin binding"/>
    <property type="evidence" value="ECO:0007669"/>
    <property type="project" value="InterPro"/>
</dbReference>
<sequence length="716" mass="77194">MFRAAAAGPYDEAINKATDENLTSEDWGAIMEVCDRVASDANGSKDAVQSMIKRLAHRNANVQLYTLEVANALSQNCGKNMHRELSSRAFTDALLKLANDRNTHNQVKAKILERMKDWSDMFKSDPDLGIMYDAYYRLKQSNPTLHPPSAPQKNSLTEVDRQKEEEELQMALKLSLQEEERKKGKGVGGSSSAAAGPSGSAGAGQQQQQQQEAAAPIQPVASGTTAATVSRVRALYDFLPSEPGELEFKKGDVIAVLESVYKDWWRGSLKGKTGIFPLNYVEKLTDPTPDELQREAQMEAEVFAEIKNVEKLLTLLSASNTAPREEDNEEISKLYHQTLAIRPKLIKLIEKYSQKKDDFTQLNEKFIKARRDYEALLESSMSHPPGPTYHQYAMRPQILGGYPPAGQGYAPGPSGPQDPQRFYAPAPAQQESSQYPPSSPSPNFQRPPQTGTPAPVYFAGAEIPSQPNQAPPQAPQQQPPSQPPQQQQAPPQQQQGYPQRPQEQRVPSSGQQPAPIQTSVSPPPQNQYTAYQSPQTGAPGGGNPRPQSYGSGPQELSTSAYDSPIAAHHNPSGSYASFYSANNDDPYAAASPSAPSAPSAPPPSVPGAGGVSTNPYYAAAANAGQYSGAGFDGPPPDTPYTSRPAVPASTMSPPPLQPTGPAFDARQGLPSRMGPAGGEGSGGQPQYKAYVPPSAQMPIDLQQLFTLGNVSLFDDW</sequence>
<gene>
    <name evidence="16" type="ORF">QBC41DRAFT_373971</name>
</gene>
<evidence type="ECO:0000259" key="15">
    <source>
        <dbReference type="PROSITE" id="PS50179"/>
    </source>
</evidence>
<dbReference type="InterPro" id="IPR001452">
    <property type="entry name" value="SH3_domain"/>
</dbReference>
<feature type="compositionally biased region" description="Polar residues" evidence="13">
    <location>
        <begin position="443"/>
        <end position="452"/>
    </location>
</feature>
<dbReference type="CDD" id="cd21386">
    <property type="entry name" value="GAT_Hse1"/>
    <property type="match status" value="1"/>
</dbReference>
<proteinExistence type="inferred from homology"/>
<evidence type="ECO:0000256" key="13">
    <source>
        <dbReference type="SAM" id="MobiDB-lite"/>
    </source>
</evidence>
<dbReference type="Gene3D" id="1.20.5.1940">
    <property type="match status" value="1"/>
</dbReference>
<dbReference type="Proteomes" id="UP001174997">
    <property type="component" value="Unassembled WGS sequence"/>
</dbReference>
<dbReference type="SUPFAM" id="SSF48464">
    <property type="entry name" value="ENTH/VHS domain"/>
    <property type="match status" value="1"/>
</dbReference>
<dbReference type="Pfam" id="PF00018">
    <property type="entry name" value="SH3_1"/>
    <property type="match status" value="1"/>
</dbReference>
<comment type="caution">
    <text evidence="16">The sequence shown here is derived from an EMBL/GenBank/DDBJ whole genome shotgun (WGS) entry which is preliminary data.</text>
</comment>
<organism evidence="16 17">
    <name type="scientific">Cercophora samala</name>
    <dbReference type="NCBI Taxonomy" id="330535"/>
    <lineage>
        <taxon>Eukaryota</taxon>
        <taxon>Fungi</taxon>
        <taxon>Dikarya</taxon>
        <taxon>Ascomycota</taxon>
        <taxon>Pezizomycotina</taxon>
        <taxon>Sordariomycetes</taxon>
        <taxon>Sordariomycetidae</taxon>
        <taxon>Sordariales</taxon>
        <taxon>Lasiosphaeriaceae</taxon>
        <taxon>Cercophora</taxon>
    </lineage>
</organism>
<comment type="similarity">
    <text evidence="3">Belongs to the STAM family.</text>
</comment>
<keyword evidence="7 12" id="KW-0728">SH3 domain</keyword>
<dbReference type="EMBL" id="JAULSY010000056">
    <property type="protein sequence ID" value="KAK0668472.1"/>
    <property type="molecule type" value="Genomic_DNA"/>
</dbReference>
<evidence type="ECO:0000313" key="16">
    <source>
        <dbReference type="EMBL" id="KAK0668472.1"/>
    </source>
</evidence>
<comment type="function">
    <text evidence="1">Component of the ESCRT-0 complex which is the sorting receptor for ubiquitinated cargo proteins at the multivesicular body (MVB).</text>
</comment>
<dbReference type="GO" id="GO:0035091">
    <property type="term" value="F:phosphatidylinositol binding"/>
    <property type="evidence" value="ECO:0007669"/>
    <property type="project" value="InterPro"/>
</dbReference>
<dbReference type="SMART" id="SM00326">
    <property type="entry name" value="SH3"/>
    <property type="match status" value="1"/>
</dbReference>
<name>A0AA39ZCZ6_9PEZI</name>
<reference evidence="16" key="1">
    <citation type="submission" date="2023-06" db="EMBL/GenBank/DDBJ databases">
        <title>Genome-scale phylogeny and comparative genomics of the fungal order Sordariales.</title>
        <authorList>
            <consortium name="Lawrence Berkeley National Laboratory"/>
            <person name="Hensen N."/>
            <person name="Bonometti L."/>
            <person name="Westerberg I."/>
            <person name="Brannstrom I.O."/>
            <person name="Guillou S."/>
            <person name="Cros-Aarteil S."/>
            <person name="Calhoun S."/>
            <person name="Haridas S."/>
            <person name="Kuo A."/>
            <person name="Mondo S."/>
            <person name="Pangilinan J."/>
            <person name="Riley R."/>
            <person name="Labutti K."/>
            <person name="Andreopoulos B."/>
            <person name="Lipzen A."/>
            <person name="Chen C."/>
            <person name="Yanf M."/>
            <person name="Daum C."/>
            <person name="Ng V."/>
            <person name="Clum A."/>
            <person name="Steindorff A."/>
            <person name="Ohm R."/>
            <person name="Martin F."/>
            <person name="Silar P."/>
            <person name="Natvig D."/>
            <person name="Lalanne C."/>
            <person name="Gautier V."/>
            <person name="Ament-Velasquez S.L."/>
            <person name="Kruys A."/>
            <person name="Hutchinson M.I."/>
            <person name="Powell A.J."/>
            <person name="Barry K."/>
            <person name="Miller A.N."/>
            <person name="Grigoriev I.V."/>
            <person name="Debuchy R."/>
            <person name="Gladieux P."/>
            <person name="Thoren M.H."/>
            <person name="Johannesson H."/>
        </authorList>
    </citation>
    <scope>NUCLEOTIDE SEQUENCE</scope>
    <source>
        <strain evidence="16">CBS 307.81</strain>
    </source>
</reference>
<keyword evidence="9" id="KW-0967">Endosome</keyword>
<feature type="region of interest" description="Disordered" evidence="13">
    <location>
        <begin position="142"/>
        <end position="164"/>
    </location>
</feature>
<feature type="domain" description="SH3" evidence="14">
    <location>
        <begin position="227"/>
        <end position="286"/>
    </location>
</feature>
<accession>A0AA39ZCZ6</accession>
<dbReference type="Pfam" id="PF03127">
    <property type="entry name" value="GAT"/>
    <property type="match status" value="1"/>
</dbReference>